<dbReference type="Proteomes" id="UP000684084">
    <property type="component" value="Unassembled WGS sequence"/>
</dbReference>
<feature type="region of interest" description="Disordered" evidence="2">
    <location>
        <begin position="1"/>
        <end position="58"/>
    </location>
</feature>
<dbReference type="OrthoDB" id="2346465at2759"/>
<feature type="compositionally biased region" description="Basic and acidic residues" evidence="2">
    <location>
        <begin position="1"/>
        <end position="15"/>
    </location>
</feature>
<organism evidence="3 4">
    <name type="scientific">Rhizophagus irregularis</name>
    <dbReference type="NCBI Taxonomy" id="588596"/>
    <lineage>
        <taxon>Eukaryota</taxon>
        <taxon>Fungi</taxon>
        <taxon>Fungi incertae sedis</taxon>
        <taxon>Mucoromycota</taxon>
        <taxon>Glomeromycotina</taxon>
        <taxon>Glomeromycetes</taxon>
        <taxon>Glomerales</taxon>
        <taxon>Glomeraceae</taxon>
        <taxon>Rhizophagus</taxon>
    </lineage>
</organism>
<dbReference type="AlphaFoldDB" id="A0A915ZS63"/>
<keyword evidence="1" id="KW-0175">Coiled coil</keyword>
<feature type="coiled-coil region" evidence="1">
    <location>
        <begin position="95"/>
        <end position="129"/>
    </location>
</feature>
<evidence type="ECO:0000256" key="2">
    <source>
        <dbReference type="SAM" id="MobiDB-lite"/>
    </source>
</evidence>
<evidence type="ECO:0000313" key="3">
    <source>
        <dbReference type="EMBL" id="CAB5388809.1"/>
    </source>
</evidence>
<dbReference type="EMBL" id="CAGKOT010000062">
    <property type="protein sequence ID" value="CAB5388809.1"/>
    <property type="molecule type" value="Genomic_DNA"/>
</dbReference>
<gene>
    <name evidence="3" type="ORF">CHRIB12_LOCUS20776</name>
</gene>
<reference evidence="3" key="1">
    <citation type="submission" date="2020-05" db="EMBL/GenBank/DDBJ databases">
        <authorList>
            <person name="Rincon C."/>
            <person name="Sanders R I."/>
            <person name="Robbins C."/>
            <person name="Chaturvedi A."/>
        </authorList>
    </citation>
    <scope>NUCLEOTIDE SEQUENCE</scope>
    <source>
        <strain evidence="3">CHB12</strain>
    </source>
</reference>
<proteinExistence type="predicted"/>
<accession>A0A915ZS63</accession>
<evidence type="ECO:0000313" key="4">
    <source>
        <dbReference type="Proteomes" id="UP000684084"/>
    </source>
</evidence>
<sequence>MKEESNLNEMSDKTNKSTSKSAPIKSILKSAKSTKPTQEESDDEVIEIEPPNIPKDQQEMLSEMKKRYGNIRIPQKFVLVVKDNQGNEKVIDDDDTDLEAENLKLKKQIDEVQVENAKLQCENNRLFNKKLFFDSSKRGLCRRE</sequence>
<evidence type="ECO:0000256" key="1">
    <source>
        <dbReference type="SAM" id="Coils"/>
    </source>
</evidence>
<name>A0A915ZS63_9GLOM</name>
<protein>
    <submittedName>
        <fullName evidence="3">Uncharacterized protein</fullName>
    </submittedName>
</protein>
<comment type="caution">
    <text evidence="3">The sequence shown here is derived from an EMBL/GenBank/DDBJ whole genome shotgun (WGS) entry which is preliminary data.</text>
</comment>